<organism evidence="1 2">
    <name type="scientific">Diceros bicornis minor</name>
    <name type="common">South-central black rhinoceros</name>
    <dbReference type="NCBI Taxonomy" id="77932"/>
    <lineage>
        <taxon>Eukaryota</taxon>
        <taxon>Metazoa</taxon>
        <taxon>Chordata</taxon>
        <taxon>Craniata</taxon>
        <taxon>Vertebrata</taxon>
        <taxon>Euteleostomi</taxon>
        <taxon>Mammalia</taxon>
        <taxon>Eutheria</taxon>
        <taxon>Laurasiatheria</taxon>
        <taxon>Perissodactyla</taxon>
        <taxon>Rhinocerotidae</taxon>
        <taxon>Diceros</taxon>
    </lineage>
</organism>
<dbReference type="EMBL" id="JACDTQ010000370">
    <property type="protein sequence ID" value="KAF5928575.1"/>
    <property type="molecule type" value="Genomic_DNA"/>
</dbReference>
<gene>
    <name evidence="1" type="ORF">HPG69_015181</name>
</gene>
<comment type="caution">
    <text evidence="1">The sequence shown here is derived from an EMBL/GenBank/DDBJ whole genome shotgun (WGS) entry which is preliminary data.</text>
</comment>
<dbReference type="AlphaFoldDB" id="A0A7J7FKI4"/>
<accession>A0A7J7FKI4</accession>
<keyword evidence="2" id="KW-1185">Reference proteome</keyword>
<sequence>MTGNQLYLVHWVLDMKVVHQRLVSAPGSISATSQSGSYLIKDNWNCVLADPLLGSIAIQYLTNRAEHERIARQRTK</sequence>
<evidence type="ECO:0000313" key="2">
    <source>
        <dbReference type="Proteomes" id="UP000551758"/>
    </source>
</evidence>
<name>A0A7J7FKI4_DICBM</name>
<reference evidence="1 2" key="1">
    <citation type="journal article" date="2020" name="Mol. Biol. Evol.">
        <title>Interspecific Gene Flow and the Evolution of Specialization in Black and White Rhinoceros.</title>
        <authorList>
            <person name="Moodley Y."/>
            <person name="Westbury M.V."/>
            <person name="Russo I.M."/>
            <person name="Gopalakrishnan S."/>
            <person name="Rakotoarivelo A."/>
            <person name="Olsen R.A."/>
            <person name="Prost S."/>
            <person name="Tunstall T."/>
            <person name="Ryder O.A."/>
            <person name="Dalen L."/>
            <person name="Bruford M.W."/>
        </authorList>
    </citation>
    <scope>NUCLEOTIDE SEQUENCE [LARGE SCALE GENOMIC DNA]</scope>
    <source>
        <strain evidence="1">SBR-YM</strain>
        <tissue evidence="1">Skin</tissue>
    </source>
</reference>
<protein>
    <submittedName>
        <fullName evidence="1">Uncharacterized protein</fullName>
    </submittedName>
</protein>
<evidence type="ECO:0000313" key="1">
    <source>
        <dbReference type="EMBL" id="KAF5928575.1"/>
    </source>
</evidence>
<proteinExistence type="predicted"/>
<dbReference type="Proteomes" id="UP000551758">
    <property type="component" value="Unassembled WGS sequence"/>
</dbReference>